<accession>A0AAP0LIM0</accession>
<comment type="caution">
    <text evidence="1">The sequence shown here is derived from an EMBL/GenBank/DDBJ whole genome shotgun (WGS) entry which is preliminary data.</text>
</comment>
<organism evidence="1 2">
    <name type="scientific">Citrus x changshan-huyou</name>
    <dbReference type="NCBI Taxonomy" id="2935761"/>
    <lineage>
        <taxon>Eukaryota</taxon>
        <taxon>Viridiplantae</taxon>
        <taxon>Streptophyta</taxon>
        <taxon>Embryophyta</taxon>
        <taxon>Tracheophyta</taxon>
        <taxon>Spermatophyta</taxon>
        <taxon>Magnoliopsida</taxon>
        <taxon>eudicotyledons</taxon>
        <taxon>Gunneridae</taxon>
        <taxon>Pentapetalae</taxon>
        <taxon>rosids</taxon>
        <taxon>malvids</taxon>
        <taxon>Sapindales</taxon>
        <taxon>Rutaceae</taxon>
        <taxon>Aurantioideae</taxon>
        <taxon>Citrus</taxon>
    </lineage>
</organism>
<name>A0AAP0LIM0_9ROSI</name>
<proteinExistence type="predicted"/>
<reference evidence="1 2" key="1">
    <citation type="submission" date="2024-05" db="EMBL/GenBank/DDBJ databases">
        <title>Haplotype-resolved chromosome-level genome assembly of Huyou (Citrus changshanensis).</title>
        <authorList>
            <person name="Miao C."/>
            <person name="Chen W."/>
            <person name="Wu Y."/>
            <person name="Wang L."/>
            <person name="Zhao S."/>
            <person name="Grierson D."/>
            <person name="Xu C."/>
            <person name="Chen K."/>
        </authorList>
    </citation>
    <scope>NUCLEOTIDE SEQUENCE [LARGE SCALE GENOMIC DNA]</scope>
    <source>
        <strain evidence="1">01-14</strain>
        <tissue evidence="1">Leaf</tissue>
    </source>
</reference>
<evidence type="ECO:0000313" key="1">
    <source>
        <dbReference type="EMBL" id="KAK9175796.1"/>
    </source>
</evidence>
<evidence type="ECO:0000313" key="2">
    <source>
        <dbReference type="Proteomes" id="UP001428341"/>
    </source>
</evidence>
<dbReference type="Proteomes" id="UP001428341">
    <property type="component" value="Unassembled WGS sequence"/>
</dbReference>
<dbReference type="EMBL" id="JBCGBO010000025">
    <property type="protein sequence ID" value="KAK9175796.1"/>
    <property type="molecule type" value="Genomic_DNA"/>
</dbReference>
<gene>
    <name evidence="1" type="ORF">WN944_027805</name>
</gene>
<dbReference type="AlphaFoldDB" id="A0AAP0LIM0"/>
<protein>
    <submittedName>
        <fullName evidence="1">Uncharacterized protein</fullName>
    </submittedName>
</protein>
<sequence length="40" mass="4674">MCHVLWWHLDLLIDSVPSMLQLFYTNRFKEGEVPAPNESG</sequence>
<keyword evidence="2" id="KW-1185">Reference proteome</keyword>